<dbReference type="AlphaFoldDB" id="X1A3Q9"/>
<accession>X1A3Q9</accession>
<comment type="caution">
    <text evidence="1">The sequence shown here is derived from an EMBL/GenBank/DDBJ whole genome shotgun (WGS) entry which is preliminary data.</text>
</comment>
<dbReference type="EMBL" id="BART01017348">
    <property type="protein sequence ID" value="GAG76740.1"/>
    <property type="molecule type" value="Genomic_DNA"/>
</dbReference>
<reference evidence="1" key="1">
    <citation type="journal article" date="2014" name="Front. Microbiol.">
        <title>High frequency of phylogenetically diverse reductive dehalogenase-homologous genes in deep subseafloor sedimentary metagenomes.</title>
        <authorList>
            <person name="Kawai M."/>
            <person name="Futagami T."/>
            <person name="Toyoda A."/>
            <person name="Takaki Y."/>
            <person name="Nishi S."/>
            <person name="Hori S."/>
            <person name="Arai W."/>
            <person name="Tsubouchi T."/>
            <person name="Morono Y."/>
            <person name="Uchiyama I."/>
            <person name="Ito T."/>
            <person name="Fujiyama A."/>
            <person name="Inagaki F."/>
            <person name="Takami H."/>
        </authorList>
    </citation>
    <scope>NUCLEOTIDE SEQUENCE</scope>
    <source>
        <strain evidence="1">Expedition CK06-06</strain>
    </source>
</reference>
<organism evidence="1">
    <name type="scientific">marine sediment metagenome</name>
    <dbReference type="NCBI Taxonomy" id="412755"/>
    <lineage>
        <taxon>unclassified sequences</taxon>
        <taxon>metagenomes</taxon>
        <taxon>ecological metagenomes</taxon>
    </lineage>
</organism>
<protein>
    <submittedName>
        <fullName evidence="1">Uncharacterized protein</fullName>
    </submittedName>
</protein>
<name>X1A3Q9_9ZZZZ</name>
<proteinExistence type="predicted"/>
<sequence>MDKEFFKKELKQLTKGIPKQEPSENKVVQLAHKDIQTFFKSMVRSETLFDKNDDWQPKKLNIWGEVIKPIKIIE</sequence>
<evidence type="ECO:0000313" key="1">
    <source>
        <dbReference type="EMBL" id="GAG76740.1"/>
    </source>
</evidence>
<gene>
    <name evidence="1" type="ORF">S01H4_33053</name>
</gene>